<feature type="region of interest" description="Disordered" evidence="1">
    <location>
        <begin position="33"/>
        <end position="56"/>
    </location>
</feature>
<evidence type="ECO:0000313" key="2">
    <source>
        <dbReference type="EMBL" id="MBC5582192.1"/>
    </source>
</evidence>
<proteinExistence type="predicted"/>
<evidence type="ECO:0008006" key="4">
    <source>
        <dbReference type="Google" id="ProtNLM"/>
    </source>
</evidence>
<name>A0A923IB25_9FIRM</name>
<evidence type="ECO:0000313" key="3">
    <source>
        <dbReference type="Proteomes" id="UP000659630"/>
    </source>
</evidence>
<sequence>MTEQEYWQRFAASGDIADYILYRGSAIAAEMRAKESAGYGTAGENDGDRPAGSQDG</sequence>
<gene>
    <name evidence="2" type="ORF">H8S23_11805</name>
</gene>
<protein>
    <recommendedName>
        <fullName evidence="4">YqzL family protein</fullName>
    </recommendedName>
</protein>
<keyword evidence="3" id="KW-1185">Reference proteome</keyword>
<evidence type="ECO:0000256" key="1">
    <source>
        <dbReference type="SAM" id="MobiDB-lite"/>
    </source>
</evidence>
<accession>A0A923IB25</accession>
<comment type="caution">
    <text evidence="2">The sequence shown here is derived from an EMBL/GenBank/DDBJ whole genome shotgun (WGS) entry which is preliminary data.</text>
</comment>
<reference evidence="2" key="1">
    <citation type="submission" date="2020-08" db="EMBL/GenBank/DDBJ databases">
        <title>Genome public.</title>
        <authorList>
            <person name="Liu C."/>
            <person name="Sun Q."/>
        </authorList>
    </citation>
    <scope>NUCLEOTIDE SEQUENCE</scope>
    <source>
        <strain evidence="2">BX8</strain>
    </source>
</reference>
<organism evidence="2 3">
    <name type="scientific">Anaerofilum hominis</name>
    <dbReference type="NCBI Taxonomy" id="2763016"/>
    <lineage>
        <taxon>Bacteria</taxon>
        <taxon>Bacillati</taxon>
        <taxon>Bacillota</taxon>
        <taxon>Clostridia</taxon>
        <taxon>Eubacteriales</taxon>
        <taxon>Oscillospiraceae</taxon>
        <taxon>Anaerofilum</taxon>
    </lineage>
</organism>
<dbReference type="Proteomes" id="UP000659630">
    <property type="component" value="Unassembled WGS sequence"/>
</dbReference>
<dbReference type="EMBL" id="JACONZ010000004">
    <property type="protein sequence ID" value="MBC5582192.1"/>
    <property type="molecule type" value="Genomic_DNA"/>
</dbReference>
<dbReference type="RefSeq" id="WP_186888537.1">
    <property type="nucleotide sequence ID" value="NZ_JACONZ010000004.1"/>
</dbReference>
<dbReference type="AlphaFoldDB" id="A0A923IB25"/>